<dbReference type="GO" id="GO:0005634">
    <property type="term" value="C:nucleus"/>
    <property type="evidence" value="ECO:0007669"/>
    <property type="project" value="TreeGrafter"/>
</dbReference>
<feature type="compositionally biased region" description="Polar residues" evidence="1">
    <location>
        <begin position="305"/>
        <end position="315"/>
    </location>
</feature>
<name>A0AA40KFQ8_9HYME</name>
<dbReference type="PANTHER" id="PTHR13151">
    <property type="entry name" value="CBF1 INTERACTING COREPRESSOR CIR"/>
    <property type="match status" value="1"/>
</dbReference>
<feature type="compositionally biased region" description="Basic and acidic residues" evidence="1">
    <location>
        <begin position="351"/>
        <end position="362"/>
    </location>
</feature>
<evidence type="ECO:0000259" key="2">
    <source>
        <dbReference type="SMART" id="SM01083"/>
    </source>
</evidence>
<protein>
    <recommendedName>
        <fullName evidence="2">CBF1-interacting co-repressor CIR N-terminal domain-containing protein</fullName>
    </recommendedName>
</protein>
<dbReference type="Pfam" id="PF10197">
    <property type="entry name" value="Cir_N"/>
    <property type="match status" value="1"/>
</dbReference>
<keyword evidence="4" id="KW-1185">Reference proteome</keyword>
<dbReference type="Proteomes" id="UP001177670">
    <property type="component" value="Unassembled WGS sequence"/>
</dbReference>
<feature type="compositionally biased region" description="Basic and acidic residues" evidence="1">
    <location>
        <begin position="316"/>
        <end position="339"/>
    </location>
</feature>
<feature type="region of interest" description="Disordered" evidence="1">
    <location>
        <begin position="230"/>
        <end position="388"/>
    </location>
</feature>
<feature type="compositionally biased region" description="Low complexity" evidence="1">
    <location>
        <begin position="261"/>
        <end position="279"/>
    </location>
</feature>
<evidence type="ECO:0000313" key="4">
    <source>
        <dbReference type="Proteomes" id="UP001177670"/>
    </source>
</evidence>
<dbReference type="InterPro" id="IPR019339">
    <property type="entry name" value="CIR_N_dom"/>
</dbReference>
<proteinExistence type="predicted"/>
<dbReference type="EMBL" id="JAHYIQ010000042">
    <property type="protein sequence ID" value="KAK1118509.1"/>
    <property type="molecule type" value="Genomic_DNA"/>
</dbReference>
<dbReference type="PANTHER" id="PTHR13151:SF2">
    <property type="entry name" value="COREPRESSOR INTERACTING WITH RBPJ 1"/>
    <property type="match status" value="1"/>
</dbReference>
<organism evidence="3 4">
    <name type="scientific">Melipona bicolor</name>
    <dbReference type="NCBI Taxonomy" id="60889"/>
    <lineage>
        <taxon>Eukaryota</taxon>
        <taxon>Metazoa</taxon>
        <taxon>Ecdysozoa</taxon>
        <taxon>Arthropoda</taxon>
        <taxon>Hexapoda</taxon>
        <taxon>Insecta</taxon>
        <taxon>Pterygota</taxon>
        <taxon>Neoptera</taxon>
        <taxon>Endopterygota</taxon>
        <taxon>Hymenoptera</taxon>
        <taxon>Apocrita</taxon>
        <taxon>Aculeata</taxon>
        <taxon>Apoidea</taxon>
        <taxon>Anthophila</taxon>
        <taxon>Apidae</taxon>
        <taxon>Melipona</taxon>
    </lineage>
</organism>
<comment type="caution">
    <text evidence="3">The sequence shown here is derived from an EMBL/GenBank/DDBJ whole genome shotgun (WGS) entry which is preliminary data.</text>
</comment>
<dbReference type="InterPro" id="IPR040014">
    <property type="entry name" value="CIR1"/>
</dbReference>
<dbReference type="AlphaFoldDB" id="A0AA40KFQ8"/>
<dbReference type="GO" id="GO:0003714">
    <property type="term" value="F:transcription corepressor activity"/>
    <property type="evidence" value="ECO:0007669"/>
    <property type="project" value="InterPro"/>
</dbReference>
<feature type="compositionally biased region" description="Basic and acidic residues" evidence="1">
    <location>
        <begin position="79"/>
        <end position="90"/>
    </location>
</feature>
<feature type="compositionally biased region" description="Basic residues" evidence="1">
    <location>
        <begin position="235"/>
        <end position="253"/>
    </location>
</feature>
<evidence type="ECO:0000313" key="3">
    <source>
        <dbReference type="EMBL" id="KAK1118509.1"/>
    </source>
</evidence>
<dbReference type="SMART" id="SM01083">
    <property type="entry name" value="Cir_N"/>
    <property type="match status" value="1"/>
</dbReference>
<sequence length="388" mass="45812">MGKGFNNYMCKKFFHPASRDNLKRVWMAEQQAEAYKKKQEELRVQYEKEQDLHNNKALLSKESKDKLSVNFMYEPPPGAKKEREKEDNEPEYKFEWQRKYNAPRESYCKGDSEIRDQPFGIQVRNVRCIKCHKWGHINTDKECPLYSQAMSVVMANNSPTTPSAPDALMLVQQMREDGLALKKSALNAQQHLRVPEHEHLMVSDDEEQSEITFLKTLSKKEKKKLLMKLQQLEKKTKKAEKRKLKEKRKKRKKSNSDTETDSSTSSSSSTSSVSSGDTNTIDKSLNDYTSEKHENKKKKKEKTDYISNGDSSNRYQKNERNRPKDSKEAQKRKSEFKYERKPKHKKTHRKDAKENKNKDYDIHRKRKLVGSNEDKIYENQNKKKTRRF</sequence>
<feature type="region of interest" description="Disordered" evidence="1">
    <location>
        <begin position="69"/>
        <end position="90"/>
    </location>
</feature>
<accession>A0AA40KFQ8</accession>
<feature type="compositionally biased region" description="Basic residues" evidence="1">
    <location>
        <begin position="340"/>
        <end position="350"/>
    </location>
</feature>
<feature type="domain" description="CBF1-interacting co-repressor CIR N-terminal" evidence="2">
    <location>
        <begin position="13"/>
        <end position="49"/>
    </location>
</feature>
<feature type="compositionally biased region" description="Basic and acidic residues" evidence="1">
    <location>
        <begin position="372"/>
        <end position="381"/>
    </location>
</feature>
<reference evidence="3" key="1">
    <citation type="submission" date="2021-10" db="EMBL/GenBank/DDBJ databases">
        <title>Melipona bicolor Genome sequencing and assembly.</title>
        <authorList>
            <person name="Araujo N.S."/>
            <person name="Arias M.C."/>
        </authorList>
    </citation>
    <scope>NUCLEOTIDE SEQUENCE</scope>
    <source>
        <strain evidence="3">USP_2M_L1-L4_2017</strain>
        <tissue evidence="3">Whole body</tissue>
    </source>
</reference>
<gene>
    <name evidence="3" type="ORF">K0M31_014820</name>
</gene>
<evidence type="ECO:0000256" key="1">
    <source>
        <dbReference type="SAM" id="MobiDB-lite"/>
    </source>
</evidence>